<dbReference type="InterPro" id="IPR000719">
    <property type="entry name" value="Prot_kinase_dom"/>
</dbReference>
<dbReference type="PANTHER" id="PTHR43289">
    <property type="entry name" value="MITOGEN-ACTIVATED PROTEIN KINASE KINASE KINASE 20-RELATED"/>
    <property type="match status" value="1"/>
</dbReference>
<dbReference type="Gene3D" id="1.25.40.10">
    <property type="entry name" value="Tetratricopeptide repeat domain"/>
    <property type="match status" value="1"/>
</dbReference>
<keyword evidence="3 7" id="KW-0418">Kinase</keyword>
<dbReference type="InterPro" id="IPR011990">
    <property type="entry name" value="TPR-like_helical_dom_sf"/>
</dbReference>
<protein>
    <submittedName>
        <fullName evidence="7">Protein kinase</fullName>
    </submittedName>
</protein>
<dbReference type="InterPro" id="IPR008271">
    <property type="entry name" value="Ser/Thr_kinase_AS"/>
</dbReference>
<evidence type="ECO:0000313" key="7">
    <source>
        <dbReference type="EMBL" id="MDC0667122.1"/>
    </source>
</evidence>
<proteinExistence type="predicted"/>
<comment type="caution">
    <text evidence="7">The sequence shown here is derived from an EMBL/GenBank/DDBJ whole genome shotgun (WGS) entry which is preliminary data.</text>
</comment>
<dbReference type="SUPFAM" id="SSF48452">
    <property type="entry name" value="TPR-like"/>
    <property type="match status" value="1"/>
</dbReference>
<dbReference type="GO" id="GO:0016301">
    <property type="term" value="F:kinase activity"/>
    <property type="evidence" value="ECO:0007669"/>
    <property type="project" value="UniProtKB-KW"/>
</dbReference>
<evidence type="ECO:0000256" key="3">
    <source>
        <dbReference type="ARBA" id="ARBA00022777"/>
    </source>
</evidence>
<keyword evidence="4 5" id="KW-0067">ATP-binding</keyword>
<organism evidence="7 8">
    <name type="scientific">Nannocystis radixulma</name>
    <dbReference type="NCBI Taxonomy" id="2995305"/>
    <lineage>
        <taxon>Bacteria</taxon>
        <taxon>Pseudomonadati</taxon>
        <taxon>Myxococcota</taxon>
        <taxon>Polyangia</taxon>
        <taxon>Nannocystales</taxon>
        <taxon>Nannocystaceae</taxon>
        <taxon>Nannocystis</taxon>
    </lineage>
</organism>
<evidence type="ECO:0000256" key="5">
    <source>
        <dbReference type="PROSITE-ProRule" id="PRU10141"/>
    </source>
</evidence>
<feature type="domain" description="Protein kinase" evidence="6">
    <location>
        <begin position="57"/>
        <end position="336"/>
    </location>
</feature>
<keyword evidence="2 5" id="KW-0547">Nucleotide-binding</keyword>
<evidence type="ECO:0000256" key="4">
    <source>
        <dbReference type="ARBA" id="ARBA00022840"/>
    </source>
</evidence>
<gene>
    <name evidence="7" type="ORF">POL58_05205</name>
</gene>
<keyword evidence="8" id="KW-1185">Reference proteome</keyword>
<evidence type="ECO:0000256" key="1">
    <source>
        <dbReference type="ARBA" id="ARBA00022679"/>
    </source>
</evidence>
<dbReference type="PROSITE" id="PS00107">
    <property type="entry name" value="PROTEIN_KINASE_ATP"/>
    <property type="match status" value="1"/>
</dbReference>
<dbReference type="InterPro" id="IPR011009">
    <property type="entry name" value="Kinase-like_dom_sf"/>
</dbReference>
<dbReference type="PROSITE" id="PS00108">
    <property type="entry name" value="PROTEIN_KINASE_ST"/>
    <property type="match status" value="1"/>
</dbReference>
<dbReference type="Gene3D" id="3.30.200.20">
    <property type="entry name" value="Phosphorylase Kinase, domain 1"/>
    <property type="match status" value="1"/>
</dbReference>
<dbReference type="Proteomes" id="UP001217838">
    <property type="component" value="Unassembled WGS sequence"/>
</dbReference>
<dbReference type="Pfam" id="PF00069">
    <property type="entry name" value="Pkinase"/>
    <property type="match status" value="1"/>
</dbReference>
<evidence type="ECO:0000256" key="2">
    <source>
        <dbReference type="ARBA" id="ARBA00022741"/>
    </source>
</evidence>
<dbReference type="CDD" id="cd14014">
    <property type="entry name" value="STKc_PknB_like"/>
    <property type="match status" value="1"/>
</dbReference>
<accession>A0ABT5AZ53</accession>
<sequence>MAIDRTTFVSGPASARPAAALDLEETALSGERRFVGDARVPVNPTTDPLVRGRIGRFVLLRELGAGGMGVVYAAFDPKLDRQIAVKLLRRDLSPEYSDTRFLREAQAMARLSHPNVVQIHDAGVVDGQFFIAMEFVEGRTAGEWAHERPRKWREILDVYLQAGRGLAAAHAAGVVHRDFKPDNVLIGGDGRARVADFGLARGDDDGGEPLGVRSDGLVGARLTAHGAIMGTPAYMSPEQHLGKPAGPASDQFSFCVALHEALCGARPFAGDTLLGLTDNILAGRVSEPPPGLRVPAWLLARLRRGMKPEPGDRYPDMESLLRALGRDPAAVRRKWFGGVALGAVAMTLGWALAPASTVSVCDAGEARVAEVWGASQREAVRAALPEDIGARVIPALDDYGARWAAVHRDVCLGHQCGERSSRLLDAGMRCLGERRAALAGAAEILASGAPAAAREATTVVAKLPAPSLCADPAAMAAEVAPPGDPEVAAAVDELRARLARARVLADAGELGPAAAELAAIRTEAERHGYRPLVAETALAAGRTALLAYDLGTARAALDDAHVIGLAARVDAVAAEALARLVWVEGVGLGRTDAALAQRRVAEAMVERTGDRPDLAALLANNLGAVHGARGEQALALTSYRAAVAAGDGAAYGDPVERWNYHINLALATADPGARAERFTAALAGLAGLLGERHPYVRQIRRLAADHTLDPAAAQPVYAELCLQSAGPGEPYEACVLCWLGLGHAEDDLGRPEAAATAMEQVPGCLARELHPDDVAPMTELANLARGHAELLRGRPEAALAPLQAAITSATAQREHGWIALRIADMQIAQGRALLALDRPSEAIAALEPAIATLSARAAGDFASAPHLLLARARTELAKALERAAARGGPLGGLDPAAVPARVDELRNAAHELYRRAGAGGAARITALAAEPKDL</sequence>
<dbReference type="EMBL" id="JAQNDN010000001">
    <property type="protein sequence ID" value="MDC0667122.1"/>
    <property type="molecule type" value="Genomic_DNA"/>
</dbReference>
<feature type="binding site" evidence="5">
    <location>
        <position position="86"/>
    </location>
    <ligand>
        <name>ATP</name>
        <dbReference type="ChEBI" id="CHEBI:30616"/>
    </ligand>
</feature>
<dbReference type="Gene3D" id="1.10.510.10">
    <property type="entry name" value="Transferase(Phosphotransferase) domain 1"/>
    <property type="match status" value="1"/>
</dbReference>
<keyword evidence="1" id="KW-0808">Transferase</keyword>
<reference evidence="7 8" key="1">
    <citation type="submission" date="2022-11" db="EMBL/GenBank/DDBJ databases">
        <title>Minimal conservation of predation-associated metabolite biosynthetic gene clusters underscores biosynthetic potential of Myxococcota including descriptions for ten novel species: Archangium lansinium sp. nov., Myxococcus landrumus sp. nov., Nannocystis bai.</title>
        <authorList>
            <person name="Ahearne A."/>
            <person name="Stevens C."/>
            <person name="Dowd S."/>
        </authorList>
    </citation>
    <scope>NUCLEOTIDE SEQUENCE [LARGE SCALE GENOMIC DNA]</scope>
    <source>
        <strain evidence="7 8">NCELM</strain>
    </source>
</reference>
<evidence type="ECO:0000313" key="8">
    <source>
        <dbReference type="Proteomes" id="UP001217838"/>
    </source>
</evidence>
<dbReference type="RefSeq" id="WP_271995024.1">
    <property type="nucleotide sequence ID" value="NZ_JAQNDN010000001.1"/>
</dbReference>
<dbReference type="SUPFAM" id="SSF56112">
    <property type="entry name" value="Protein kinase-like (PK-like)"/>
    <property type="match status" value="1"/>
</dbReference>
<dbReference type="PROSITE" id="PS50011">
    <property type="entry name" value="PROTEIN_KINASE_DOM"/>
    <property type="match status" value="1"/>
</dbReference>
<name>A0ABT5AZ53_9BACT</name>
<evidence type="ECO:0000259" key="6">
    <source>
        <dbReference type="PROSITE" id="PS50011"/>
    </source>
</evidence>
<dbReference type="InterPro" id="IPR017441">
    <property type="entry name" value="Protein_kinase_ATP_BS"/>
</dbReference>
<dbReference type="PANTHER" id="PTHR43289:SF6">
    <property type="entry name" value="SERINE_THREONINE-PROTEIN KINASE NEKL-3"/>
    <property type="match status" value="1"/>
</dbReference>